<dbReference type="SUPFAM" id="SSF48113">
    <property type="entry name" value="Heme-dependent peroxidases"/>
    <property type="match status" value="1"/>
</dbReference>
<keyword evidence="4" id="KW-0560">Oxidoreductase</keyword>
<dbReference type="InterPro" id="IPR037120">
    <property type="entry name" value="Haem_peroxidase_sf_animal"/>
</dbReference>
<evidence type="ECO:0000256" key="3">
    <source>
        <dbReference type="ARBA" id="ARBA00023180"/>
    </source>
</evidence>
<sequence length="720" mass="79610">MAVLGDSVTIRRVTSLVDFLAEATDAAERDPVRDILSNGSGVPSPVIWLDELPDGVRAASNPSDDVLLRVRPQALQPEPLPPAELHEWIDSAEPRGHDAAEPTFLDTEENPPVSVVQLFTRWVSSWRKWAASHPRLLERRRLYEQLEHVAKTLEQQDDEYEFVLAVGLVSWTSPDGTIRRHLVSELVQPKLDRANAEVTVSLVSGKRRVEDKELFAGLDEYQPDRARASRQAILEGEAVLLADGTMRLVEEWLSTGLTEAVDLVTARSTPTTRPVLSASPALLLRPRSRALLAETYKRIAAALREPDAQVPVALAQLIVDTEADQRHHWLATQGAVAGDIRANENPGLLAVQTLFAREHNRIVDKLPKSLPEEVKFQIARRVVIATEQYITYEQFLPSLGVQLRPYRGYDPNVNPTLGNEFATIGYRGHSMLHDDIRLETEAGQYTSAELDAIRAKGVTVTKVGRSVEFTIPPDVSLFNPNLVDDIHLGSVLRGLGQYAQANNDEQIGDIVRTIPVHAACPPVCQTAIFDISAIDVERGRDHGLGSYNQLRQAFGLTPKSSFADVTGESSESFPADPLLTPGDEINDPNSLDFLRLRDANGRTLPAGTDKAVTGDRRTPLAARLKALYGSVSTLDGFVGMVAEPKVPGTEFGELQLAMWRKQFEALRDGDRFFYRNDPVLAEIRRNYGIDYRRSLSDLIAQNTDVPRGDLPANVFRCACP</sequence>
<keyword evidence="4" id="KW-0575">Peroxidase</keyword>
<protein>
    <submittedName>
        <fullName evidence="4">Peroxidase family protein</fullName>
    </submittedName>
</protein>
<evidence type="ECO:0000313" key="5">
    <source>
        <dbReference type="Proteomes" id="UP001597045"/>
    </source>
</evidence>
<gene>
    <name evidence="4" type="ORF">ACFQ1S_02855</name>
</gene>
<dbReference type="Gene3D" id="1.10.640.10">
    <property type="entry name" value="Haem peroxidase domain superfamily, animal type"/>
    <property type="match status" value="1"/>
</dbReference>
<keyword evidence="3" id="KW-0325">Glycoprotein</keyword>
<proteinExistence type="predicted"/>
<accession>A0ABW3M2U3</accession>
<reference evidence="5" key="1">
    <citation type="journal article" date="2019" name="Int. J. Syst. Evol. Microbiol.">
        <title>The Global Catalogue of Microorganisms (GCM) 10K type strain sequencing project: providing services to taxonomists for standard genome sequencing and annotation.</title>
        <authorList>
            <consortium name="The Broad Institute Genomics Platform"/>
            <consortium name="The Broad Institute Genome Sequencing Center for Infectious Disease"/>
            <person name="Wu L."/>
            <person name="Ma J."/>
        </authorList>
    </citation>
    <scope>NUCLEOTIDE SEQUENCE [LARGE SCALE GENOMIC DNA]</scope>
    <source>
        <strain evidence="5">JCM 31486</strain>
    </source>
</reference>
<evidence type="ECO:0000313" key="4">
    <source>
        <dbReference type="EMBL" id="MFD1044607.1"/>
    </source>
</evidence>
<dbReference type="Pfam" id="PF03098">
    <property type="entry name" value="An_peroxidase"/>
    <property type="match status" value="2"/>
</dbReference>
<dbReference type="InterPro" id="IPR010255">
    <property type="entry name" value="Haem_peroxidase_sf"/>
</dbReference>
<dbReference type="PANTHER" id="PTHR11475">
    <property type="entry name" value="OXIDASE/PEROXIDASE"/>
    <property type="match status" value="1"/>
</dbReference>
<organism evidence="4 5">
    <name type="scientific">Kibdelosporangium lantanae</name>
    <dbReference type="NCBI Taxonomy" id="1497396"/>
    <lineage>
        <taxon>Bacteria</taxon>
        <taxon>Bacillati</taxon>
        <taxon>Actinomycetota</taxon>
        <taxon>Actinomycetes</taxon>
        <taxon>Pseudonocardiales</taxon>
        <taxon>Pseudonocardiaceae</taxon>
        <taxon>Kibdelosporangium</taxon>
    </lineage>
</organism>
<dbReference type="GO" id="GO:0004601">
    <property type="term" value="F:peroxidase activity"/>
    <property type="evidence" value="ECO:0007669"/>
    <property type="project" value="UniProtKB-KW"/>
</dbReference>
<comment type="subcellular location">
    <subcellularLocation>
        <location evidence="1">Secreted</location>
    </subcellularLocation>
</comment>
<dbReference type="PROSITE" id="PS50292">
    <property type="entry name" value="PEROXIDASE_3"/>
    <property type="match status" value="1"/>
</dbReference>
<evidence type="ECO:0000256" key="1">
    <source>
        <dbReference type="ARBA" id="ARBA00004613"/>
    </source>
</evidence>
<evidence type="ECO:0000256" key="2">
    <source>
        <dbReference type="ARBA" id="ARBA00022525"/>
    </source>
</evidence>
<dbReference type="PANTHER" id="PTHR11475:SF4">
    <property type="entry name" value="CHORION PEROXIDASE"/>
    <property type="match status" value="1"/>
</dbReference>
<keyword evidence="5" id="KW-1185">Reference proteome</keyword>
<dbReference type="Proteomes" id="UP001597045">
    <property type="component" value="Unassembled WGS sequence"/>
</dbReference>
<name>A0ABW3M2U3_9PSEU</name>
<dbReference type="PRINTS" id="PR00457">
    <property type="entry name" value="ANPEROXIDASE"/>
</dbReference>
<dbReference type="EMBL" id="JBHTIS010000086">
    <property type="protein sequence ID" value="MFD1044607.1"/>
    <property type="molecule type" value="Genomic_DNA"/>
</dbReference>
<keyword evidence="2" id="KW-0964">Secreted</keyword>
<dbReference type="InterPro" id="IPR019791">
    <property type="entry name" value="Haem_peroxidase_animal"/>
</dbReference>
<comment type="caution">
    <text evidence="4">The sequence shown here is derived from an EMBL/GenBank/DDBJ whole genome shotgun (WGS) entry which is preliminary data.</text>
</comment>